<keyword evidence="3" id="KW-1185">Reference proteome</keyword>
<protein>
    <submittedName>
        <fullName evidence="2">Uncharacterized protein</fullName>
    </submittedName>
</protein>
<feature type="chain" id="PRO_5046673444" evidence="1">
    <location>
        <begin position="23"/>
        <end position="86"/>
    </location>
</feature>
<dbReference type="Proteomes" id="UP001589605">
    <property type="component" value="Unassembled WGS sequence"/>
</dbReference>
<accession>A0ABV5F4F9</accession>
<sequence>MKESFMLLFVFGLFLTFSSCDGDDEGTCSGIYSEGECIPDFVFPPIDSAIEGQKLYHNTYGILVYSNGNWVREDATIITKNELLIE</sequence>
<name>A0ABV5F4F9_9FLAO</name>
<gene>
    <name evidence="2" type="ORF">ACFFVB_14395</name>
</gene>
<keyword evidence="1" id="KW-0732">Signal</keyword>
<reference evidence="2 3" key="1">
    <citation type="submission" date="2024-09" db="EMBL/GenBank/DDBJ databases">
        <authorList>
            <person name="Sun Q."/>
            <person name="Mori K."/>
        </authorList>
    </citation>
    <scope>NUCLEOTIDE SEQUENCE [LARGE SCALE GENOMIC DNA]</scope>
    <source>
        <strain evidence="2 3">CECT 8286</strain>
    </source>
</reference>
<feature type="signal peptide" evidence="1">
    <location>
        <begin position="1"/>
        <end position="22"/>
    </location>
</feature>
<evidence type="ECO:0000313" key="2">
    <source>
        <dbReference type="EMBL" id="MFB9054274.1"/>
    </source>
</evidence>
<evidence type="ECO:0000256" key="1">
    <source>
        <dbReference type="SAM" id="SignalP"/>
    </source>
</evidence>
<evidence type="ECO:0000313" key="3">
    <source>
        <dbReference type="Proteomes" id="UP001589605"/>
    </source>
</evidence>
<comment type="caution">
    <text evidence="2">The sequence shown here is derived from an EMBL/GenBank/DDBJ whole genome shotgun (WGS) entry which is preliminary data.</text>
</comment>
<proteinExistence type="predicted"/>
<dbReference type="PROSITE" id="PS51257">
    <property type="entry name" value="PROKAR_LIPOPROTEIN"/>
    <property type="match status" value="1"/>
</dbReference>
<organism evidence="2 3">
    <name type="scientific">Formosa undariae</name>
    <dbReference type="NCBI Taxonomy" id="1325436"/>
    <lineage>
        <taxon>Bacteria</taxon>
        <taxon>Pseudomonadati</taxon>
        <taxon>Bacteroidota</taxon>
        <taxon>Flavobacteriia</taxon>
        <taxon>Flavobacteriales</taxon>
        <taxon>Flavobacteriaceae</taxon>
        <taxon>Formosa</taxon>
    </lineage>
</organism>
<dbReference type="EMBL" id="JBHMEZ010000012">
    <property type="protein sequence ID" value="MFB9054274.1"/>
    <property type="molecule type" value="Genomic_DNA"/>
</dbReference>
<dbReference type="RefSeq" id="WP_382383792.1">
    <property type="nucleotide sequence ID" value="NZ_JBHMEZ010000012.1"/>
</dbReference>